<sequence length="240" mass="27011">MLWTLSYIIFLFFSIGAAATVRLNKRSDAEQSGARWVKYTFYLIVVIITIWCIWVGFTRYLAVGLLAIGAYEIISGWRASRRNAPFGIVSIIIYLAIAFGFYRFSSQSSSEHVLYVYTIVFTFDGFAQLTGQLFGKRKILPRISPDKTVAGVAGGYVMGAVVGFFVLRWLHMEGYATLFLPILICTGAFAGDVLASWYKRRCGLKDYSTLIPGHGGILDRYDSFIFAGAIFWLFYTHLPI</sequence>
<evidence type="ECO:0000256" key="23">
    <source>
        <dbReference type="ARBA" id="ARBA00033406"/>
    </source>
</evidence>
<evidence type="ECO:0000256" key="2">
    <source>
        <dbReference type="ARBA" id="ARBA00004651"/>
    </source>
</evidence>
<dbReference type="GO" id="GO:0005886">
    <property type="term" value="C:plasma membrane"/>
    <property type="evidence" value="ECO:0007669"/>
    <property type="project" value="UniProtKB-SubCell"/>
</dbReference>
<reference evidence="25 26" key="1">
    <citation type="submission" date="2019-04" db="EMBL/GenBank/DDBJ databases">
        <title>Sphingobacterium olei sp. nov., isolated from oil-contaminated soil.</title>
        <authorList>
            <person name="Liu B."/>
        </authorList>
    </citation>
    <scope>NUCLEOTIDE SEQUENCE [LARGE SCALE GENOMIC DNA]</scope>
    <source>
        <strain evidence="25 26">HAL-9</strain>
    </source>
</reference>
<comment type="catalytic activity">
    <reaction evidence="1">
        <text>a 1,2-diacyl-sn-glycero-3-phosphate + CTP + H(+) = a CDP-1,2-diacyl-sn-glycerol + diphosphate</text>
        <dbReference type="Rhea" id="RHEA:16229"/>
        <dbReference type="ChEBI" id="CHEBI:15378"/>
        <dbReference type="ChEBI" id="CHEBI:33019"/>
        <dbReference type="ChEBI" id="CHEBI:37563"/>
        <dbReference type="ChEBI" id="CHEBI:58332"/>
        <dbReference type="ChEBI" id="CHEBI:58608"/>
        <dbReference type="EC" id="2.7.7.41"/>
    </reaction>
</comment>
<keyword evidence="26" id="KW-1185">Reference proteome</keyword>
<evidence type="ECO:0000313" key="25">
    <source>
        <dbReference type="EMBL" id="TJZ62197.1"/>
    </source>
</evidence>
<comment type="subcellular location">
    <subcellularLocation>
        <location evidence="2">Cell membrane</location>
        <topology evidence="2">Multi-pass membrane protein</topology>
    </subcellularLocation>
</comment>
<evidence type="ECO:0000256" key="5">
    <source>
        <dbReference type="ARBA" id="ARBA00010185"/>
    </source>
</evidence>
<dbReference type="RefSeq" id="WP_136900541.1">
    <property type="nucleotide sequence ID" value="NZ_SUME01000002.1"/>
</dbReference>
<evidence type="ECO:0000256" key="22">
    <source>
        <dbReference type="ARBA" id="ARBA00032743"/>
    </source>
</evidence>
<keyword evidence="8" id="KW-1003">Cell membrane</keyword>
<gene>
    <name evidence="25" type="ORF">FAZ15_06735</name>
</gene>
<evidence type="ECO:0000256" key="8">
    <source>
        <dbReference type="ARBA" id="ARBA00022475"/>
    </source>
</evidence>
<keyword evidence="10 25" id="KW-0808">Transferase</keyword>
<keyword evidence="14" id="KW-0443">Lipid metabolism</keyword>
<feature type="transmembrane region" description="Helical" evidence="24">
    <location>
        <begin position="147"/>
        <end position="170"/>
    </location>
</feature>
<accession>A0A4U0P4B8</accession>
<keyword evidence="15 24" id="KW-0472">Membrane</keyword>
<organism evidence="25 26">
    <name type="scientific">Sphingobacterium olei</name>
    <dbReference type="NCBI Taxonomy" id="2571155"/>
    <lineage>
        <taxon>Bacteria</taxon>
        <taxon>Pseudomonadati</taxon>
        <taxon>Bacteroidota</taxon>
        <taxon>Sphingobacteriia</taxon>
        <taxon>Sphingobacteriales</taxon>
        <taxon>Sphingobacteriaceae</taxon>
        <taxon>Sphingobacterium</taxon>
    </lineage>
</organism>
<keyword evidence="17" id="KW-1208">Phospholipid metabolism</keyword>
<evidence type="ECO:0000256" key="12">
    <source>
        <dbReference type="ARBA" id="ARBA00022695"/>
    </source>
</evidence>
<dbReference type="EMBL" id="SUME01000002">
    <property type="protein sequence ID" value="TJZ62197.1"/>
    <property type="molecule type" value="Genomic_DNA"/>
</dbReference>
<dbReference type="Proteomes" id="UP000306808">
    <property type="component" value="Unassembled WGS sequence"/>
</dbReference>
<evidence type="ECO:0000256" key="6">
    <source>
        <dbReference type="ARBA" id="ARBA00012487"/>
    </source>
</evidence>
<dbReference type="EC" id="2.7.7.41" evidence="6"/>
<evidence type="ECO:0000256" key="4">
    <source>
        <dbReference type="ARBA" id="ARBA00005189"/>
    </source>
</evidence>
<keyword evidence="16" id="KW-0594">Phospholipid biosynthesis</keyword>
<name>A0A4U0P4B8_9SPHI</name>
<proteinExistence type="inferred from homology"/>
<dbReference type="PANTHER" id="PTHR46382">
    <property type="entry name" value="PHOSPHATIDATE CYTIDYLYLTRANSFERASE"/>
    <property type="match status" value="1"/>
</dbReference>
<dbReference type="GO" id="GO:0004605">
    <property type="term" value="F:phosphatidate cytidylyltransferase activity"/>
    <property type="evidence" value="ECO:0007669"/>
    <property type="project" value="UniProtKB-EC"/>
</dbReference>
<dbReference type="OrthoDB" id="9799199at2"/>
<feature type="transmembrane region" description="Helical" evidence="24">
    <location>
        <begin position="176"/>
        <end position="198"/>
    </location>
</feature>
<evidence type="ECO:0000256" key="11">
    <source>
        <dbReference type="ARBA" id="ARBA00022692"/>
    </source>
</evidence>
<keyword evidence="13 24" id="KW-1133">Transmembrane helix</keyword>
<evidence type="ECO:0000256" key="21">
    <source>
        <dbReference type="ARBA" id="ARBA00032396"/>
    </source>
</evidence>
<keyword evidence="9" id="KW-0444">Lipid biosynthesis</keyword>
<evidence type="ECO:0000256" key="13">
    <source>
        <dbReference type="ARBA" id="ARBA00022989"/>
    </source>
</evidence>
<feature type="transmembrane region" description="Helical" evidence="24">
    <location>
        <begin position="83"/>
        <end position="102"/>
    </location>
</feature>
<evidence type="ECO:0000256" key="18">
    <source>
        <dbReference type="ARBA" id="ARBA00029893"/>
    </source>
</evidence>
<evidence type="ECO:0000256" key="1">
    <source>
        <dbReference type="ARBA" id="ARBA00001698"/>
    </source>
</evidence>
<comment type="caution">
    <text evidence="25">The sequence shown here is derived from an EMBL/GenBank/DDBJ whole genome shotgun (WGS) entry which is preliminary data.</text>
</comment>
<evidence type="ECO:0000256" key="10">
    <source>
        <dbReference type="ARBA" id="ARBA00022679"/>
    </source>
</evidence>
<comment type="similarity">
    <text evidence="5">Belongs to the CDS family.</text>
</comment>
<dbReference type="GO" id="GO:0016024">
    <property type="term" value="P:CDP-diacylglycerol biosynthetic process"/>
    <property type="evidence" value="ECO:0007669"/>
    <property type="project" value="TreeGrafter"/>
</dbReference>
<evidence type="ECO:0000256" key="24">
    <source>
        <dbReference type="SAM" id="Phobius"/>
    </source>
</evidence>
<evidence type="ECO:0000313" key="26">
    <source>
        <dbReference type="Proteomes" id="UP000306808"/>
    </source>
</evidence>
<evidence type="ECO:0000256" key="14">
    <source>
        <dbReference type="ARBA" id="ARBA00023098"/>
    </source>
</evidence>
<evidence type="ECO:0000256" key="19">
    <source>
        <dbReference type="ARBA" id="ARBA00031825"/>
    </source>
</evidence>
<evidence type="ECO:0000256" key="7">
    <source>
        <dbReference type="ARBA" id="ARBA00019373"/>
    </source>
</evidence>
<feature type="transmembrane region" description="Helical" evidence="24">
    <location>
        <begin position="42"/>
        <end position="71"/>
    </location>
</feature>
<dbReference type="PANTHER" id="PTHR46382:SF1">
    <property type="entry name" value="PHOSPHATIDATE CYTIDYLYLTRANSFERASE"/>
    <property type="match status" value="1"/>
</dbReference>
<keyword evidence="12 25" id="KW-0548">Nucleotidyltransferase</keyword>
<comment type="pathway">
    <text evidence="3">Phospholipid metabolism; CDP-diacylglycerol biosynthesis; CDP-diacylglycerol from sn-glycerol 3-phosphate: step 3/3.</text>
</comment>
<dbReference type="AlphaFoldDB" id="A0A4U0P4B8"/>
<protein>
    <recommendedName>
        <fullName evidence="7">Phosphatidate cytidylyltransferase</fullName>
        <ecNumber evidence="6">2.7.7.41</ecNumber>
    </recommendedName>
    <alternativeName>
        <fullName evidence="20">CDP-DAG synthase</fullName>
    </alternativeName>
    <alternativeName>
        <fullName evidence="22">CDP-DG synthase</fullName>
    </alternativeName>
    <alternativeName>
        <fullName evidence="18">CDP-diacylglycerol synthase</fullName>
    </alternativeName>
    <alternativeName>
        <fullName evidence="21">CDP-diglyceride pyrophosphorylase</fullName>
    </alternativeName>
    <alternativeName>
        <fullName evidence="23">CDP-diglyceride synthase</fullName>
    </alternativeName>
    <alternativeName>
        <fullName evidence="19">CTP:phosphatidate cytidylyltransferase</fullName>
    </alternativeName>
</protein>
<evidence type="ECO:0000256" key="20">
    <source>
        <dbReference type="ARBA" id="ARBA00032253"/>
    </source>
</evidence>
<evidence type="ECO:0000256" key="17">
    <source>
        <dbReference type="ARBA" id="ARBA00023264"/>
    </source>
</evidence>
<evidence type="ECO:0000256" key="9">
    <source>
        <dbReference type="ARBA" id="ARBA00022516"/>
    </source>
</evidence>
<keyword evidence="11 24" id="KW-0812">Transmembrane</keyword>
<evidence type="ECO:0000256" key="3">
    <source>
        <dbReference type="ARBA" id="ARBA00005119"/>
    </source>
</evidence>
<evidence type="ECO:0000256" key="15">
    <source>
        <dbReference type="ARBA" id="ARBA00023136"/>
    </source>
</evidence>
<dbReference type="Pfam" id="PF01148">
    <property type="entry name" value="CTP_transf_1"/>
    <property type="match status" value="1"/>
</dbReference>
<evidence type="ECO:0000256" key="16">
    <source>
        <dbReference type="ARBA" id="ARBA00023209"/>
    </source>
</evidence>
<comment type="pathway">
    <text evidence="4">Lipid metabolism.</text>
</comment>
<feature type="transmembrane region" description="Helical" evidence="24">
    <location>
        <begin position="114"/>
        <end position="135"/>
    </location>
</feature>